<evidence type="ECO:0000313" key="2">
    <source>
        <dbReference type="EMBL" id="EMD86906.1"/>
    </source>
</evidence>
<reference evidence="2 3" key="1">
    <citation type="journal article" date="2012" name="PLoS Pathog.">
        <title>Diverse lifestyles and strategies of plant pathogenesis encoded in the genomes of eighteen Dothideomycetes fungi.</title>
        <authorList>
            <person name="Ohm R.A."/>
            <person name="Feau N."/>
            <person name="Henrissat B."/>
            <person name="Schoch C.L."/>
            <person name="Horwitz B.A."/>
            <person name="Barry K.W."/>
            <person name="Condon B.J."/>
            <person name="Copeland A.C."/>
            <person name="Dhillon B."/>
            <person name="Glaser F."/>
            <person name="Hesse C.N."/>
            <person name="Kosti I."/>
            <person name="LaButti K."/>
            <person name="Lindquist E.A."/>
            <person name="Lucas S."/>
            <person name="Salamov A.A."/>
            <person name="Bradshaw R.E."/>
            <person name="Ciuffetti L."/>
            <person name="Hamelin R.C."/>
            <person name="Kema G.H.J."/>
            <person name="Lawrence C."/>
            <person name="Scott J.A."/>
            <person name="Spatafora J.W."/>
            <person name="Turgeon B.G."/>
            <person name="de Wit P.J.G.M."/>
            <person name="Zhong S."/>
            <person name="Goodwin S.B."/>
            <person name="Grigoriev I.V."/>
        </authorList>
    </citation>
    <scope>NUCLEOTIDE SEQUENCE [LARGE SCALE GENOMIC DNA]</scope>
    <source>
        <strain evidence="3">C5 / ATCC 48332 / race O</strain>
    </source>
</reference>
<reference evidence="3" key="2">
    <citation type="journal article" date="2013" name="PLoS Genet.">
        <title>Comparative genome structure, secondary metabolite, and effector coding capacity across Cochliobolus pathogens.</title>
        <authorList>
            <person name="Condon B.J."/>
            <person name="Leng Y."/>
            <person name="Wu D."/>
            <person name="Bushley K.E."/>
            <person name="Ohm R.A."/>
            <person name="Otillar R."/>
            <person name="Martin J."/>
            <person name="Schackwitz W."/>
            <person name="Grimwood J."/>
            <person name="MohdZainudin N."/>
            <person name="Xue C."/>
            <person name="Wang R."/>
            <person name="Manning V.A."/>
            <person name="Dhillon B."/>
            <person name="Tu Z.J."/>
            <person name="Steffenson B.J."/>
            <person name="Salamov A."/>
            <person name="Sun H."/>
            <person name="Lowry S."/>
            <person name="LaButti K."/>
            <person name="Han J."/>
            <person name="Copeland A."/>
            <person name="Lindquist E."/>
            <person name="Barry K."/>
            <person name="Schmutz J."/>
            <person name="Baker S.E."/>
            <person name="Ciuffetti L.M."/>
            <person name="Grigoriev I.V."/>
            <person name="Zhong S."/>
            <person name="Turgeon B.G."/>
        </authorList>
    </citation>
    <scope>NUCLEOTIDE SEQUENCE [LARGE SCALE GENOMIC DNA]</scope>
    <source>
        <strain evidence="3">C5 / ATCC 48332 / race O</strain>
    </source>
</reference>
<name>M2TYK4_COCH5</name>
<dbReference type="EMBL" id="KB445583">
    <property type="protein sequence ID" value="EMD86906.1"/>
    <property type="molecule type" value="Genomic_DNA"/>
</dbReference>
<evidence type="ECO:0000313" key="3">
    <source>
        <dbReference type="Proteomes" id="UP000016936"/>
    </source>
</evidence>
<dbReference type="HOGENOM" id="CLU_3111873_0_0_1"/>
<organism evidence="2 3">
    <name type="scientific">Cochliobolus heterostrophus (strain C5 / ATCC 48332 / race O)</name>
    <name type="common">Southern corn leaf blight fungus</name>
    <name type="synonym">Bipolaris maydis</name>
    <dbReference type="NCBI Taxonomy" id="701091"/>
    <lineage>
        <taxon>Eukaryota</taxon>
        <taxon>Fungi</taxon>
        <taxon>Dikarya</taxon>
        <taxon>Ascomycota</taxon>
        <taxon>Pezizomycotina</taxon>
        <taxon>Dothideomycetes</taxon>
        <taxon>Pleosporomycetidae</taxon>
        <taxon>Pleosporales</taxon>
        <taxon>Pleosporineae</taxon>
        <taxon>Pleosporaceae</taxon>
        <taxon>Bipolaris</taxon>
    </lineage>
</organism>
<feature type="compositionally biased region" description="Basic residues" evidence="1">
    <location>
        <begin position="1"/>
        <end position="19"/>
    </location>
</feature>
<gene>
    <name evidence="2" type="ORF">COCHEDRAFT_1023700</name>
</gene>
<dbReference type="Proteomes" id="UP000016936">
    <property type="component" value="Unassembled WGS sequence"/>
</dbReference>
<accession>M2TYK4</accession>
<proteinExistence type="predicted"/>
<dbReference type="AlphaFoldDB" id="M2TYK4"/>
<protein>
    <submittedName>
        <fullName evidence="2">Uncharacterized protein</fullName>
    </submittedName>
</protein>
<feature type="region of interest" description="Disordered" evidence="1">
    <location>
        <begin position="1"/>
        <end position="52"/>
    </location>
</feature>
<evidence type="ECO:0000256" key="1">
    <source>
        <dbReference type="SAM" id="MobiDB-lite"/>
    </source>
</evidence>
<keyword evidence="3" id="KW-1185">Reference proteome</keyword>
<sequence>MKRLQKVPQKVPRRLKKSHANVPLPSTSSSKTSRNSRANSQPKSLNALRCVT</sequence>
<feature type="compositionally biased region" description="Low complexity" evidence="1">
    <location>
        <begin position="26"/>
        <end position="40"/>
    </location>
</feature>